<gene>
    <name evidence="1" type="ORF">GCM10009117_02860</name>
</gene>
<dbReference type="Proteomes" id="UP001500507">
    <property type="component" value="Unassembled WGS sequence"/>
</dbReference>
<keyword evidence="2" id="KW-1185">Reference proteome</keyword>
<protein>
    <submittedName>
        <fullName evidence="1">DUF2452 domain-containing protein</fullName>
    </submittedName>
</protein>
<dbReference type="EMBL" id="BAAAFG010000001">
    <property type="protein sequence ID" value="GAA0871141.1"/>
    <property type="molecule type" value="Genomic_DNA"/>
</dbReference>
<accession>A0ABN1MEH6</accession>
<organism evidence="1 2">
    <name type="scientific">Gangjinia marincola</name>
    <dbReference type="NCBI Taxonomy" id="578463"/>
    <lineage>
        <taxon>Bacteria</taxon>
        <taxon>Pseudomonadati</taxon>
        <taxon>Bacteroidota</taxon>
        <taxon>Flavobacteriia</taxon>
        <taxon>Flavobacteriales</taxon>
        <taxon>Flavobacteriaceae</taxon>
        <taxon>Gangjinia</taxon>
    </lineage>
</organism>
<evidence type="ECO:0000313" key="1">
    <source>
        <dbReference type="EMBL" id="GAA0871141.1"/>
    </source>
</evidence>
<reference evidence="1 2" key="1">
    <citation type="journal article" date="2019" name="Int. J. Syst. Evol. Microbiol.">
        <title>The Global Catalogue of Microorganisms (GCM) 10K type strain sequencing project: providing services to taxonomists for standard genome sequencing and annotation.</title>
        <authorList>
            <consortium name="The Broad Institute Genomics Platform"/>
            <consortium name="The Broad Institute Genome Sequencing Center for Infectious Disease"/>
            <person name="Wu L."/>
            <person name="Ma J."/>
        </authorList>
    </citation>
    <scope>NUCLEOTIDE SEQUENCE [LARGE SCALE GENOMIC DNA]</scope>
    <source>
        <strain evidence="1 2">JCM 16082</strain>
    </source>
</reference>
<dbReference type="InterPro" id="IPR019534">
    <property type="entry name" value="DUF2452"/>
</dbReference>
<dbReference type="RefSeq" id="WP_343762864.1">
    <property type="nucleotide sequence ID" value="NZ_BAAAFG010000001.1"/>
</dbReference>
<comment type="caution">
    <text evidence="1">The sequence shown here is derived from an EMBL/GenBank/DDBJ whole genome shotgun (WGS) entry which is preliminary data.</text>
</comment>
<sequence length="134" mass="15572">MTKKKKPDAVVYDDKEDKYNASLLPYASSVSAPKITVPDISFWKNNNVSKVNHHFNTKYTELKAEFEKMQEEFEYNQLIYQANFSFEPIVGETYHLYDAKDGSIFLSPILPQECTFTHRGSFILTTEKLWSKVS</sequence>
<name>A0ABN1MEH6_9FLAO</name>
<evidence type="ECO:0000313" key="2">
    <source>
        <dbReference type="Proteomes" id="UP001500507"/>
    </source>
</evidence>
<dbReference type="Pfam" id="PF10504">
    <property type="entry name" value="DUF2452"/>
    <property type="match status" value="1"/>
</dbReference>
<proteinExistence type="predicted"/>